<comment type="caution">
    <text evidence="1">The sequence shown here is derived from an EMBL/GenBank/DDBJ whole genome shotgun (WGS) entry which is preliminary data.</text>
</comment>
<evidence type="ECO:0000313" key="1">
    <source>
        <dbReference type="EMBL" id="MFC5298448.1"/>
    </source>
</evidence>
<accession>A0ABW0FHI2</accession>
<reference evidence="2" key="1">
    <citation type="journal article" date="2019" name="Int. J. Syst. Evol. Microbiol.">
        <title>The Global Catalogue of Microorganisms (GCM) 10K type strain sequencing project: providing services to taxonomists for standard genome sequencing and annotation.</title>
        <authorList>
            <consortium name="The Broad Institute Genomics Platform"/>
            <consortium name="The Broad Institute Genome Sequencing Center for Infectious Disease"/>
            <person name="Wu L."/>
            <person name="Ma J."/>
        </authorList>
    </citation>
    <scope>NUCLEOTIDE SEQUENCE [LARGE SCALE GENOMIC DNA]</scope>
    <source>
        <strain evidence="2">CGMCC 1.16455</strain>
    </source>
</reference>
<keyword evidence="2" id="KW-1185">Reference proteome</keyword>
<dbReference type="GeneID" id="303299208"/>
<gene>
    <name evidence="1" type="ORF">ACFPK8_13090</name>
</gene>
<evidence type="ECO:0000313" key="2">
    <source>
        <dbReference type="Proteomes" id="UP001595937"/>
    </source>
</evidence>
<protein>
    <recommendedName>
        <fullName evidence="3">HNH endonuclease</fullName>
    </recommendedName>
</protein>
<dbReference type="Proteomes" id="UP001595937">
    <property type="component" value="Unassembled WGS sequence"/>
</dbReference>
<sequence>MASAAWRIRRENWIAHQEYVTGQPVGCAVCGDEDWDDLHHLTYDRMGEELHKDLVALCRPHHEAMHRAYDAGRWRNIGYEAVMRRLLRLACEKHERRT</sequence>
<organism evidence="1 2">
    <name type="scientific">Brachybacterium tyrofermentans</name>
    <dbReference type="NCBI Taxonomy" id="47848"/>
    <lineage>
        <taxon>Bacteria</taxon>
        <taxon>Bacillati</taxon>
        <taxon>Actinomycetota</taxon>
        <taxon>Actinomycetes</taxon>
        <taxon>Micrococcales</taxon>
        <taxon>Dermabacteraceae</taxon>
        <taxon>Brachybacterium</taxon>
    </lineage>
</organism>
<dbReference type="EMBL" id="JBHSLN010000065">
    <property type="protein sequence ID" value="MFC5298448.1"/>
    <property type="molecule type" value="Genomic_DNA"/>
</dbReference>
<evidence type="ECO:0008006" key="3">
    <source>
        <dbReference type="Google" id="ProtNLM"/>
    </source>
</evidence>
<proteinExistence type="predicted"/>
<dbReference type="RefSeq" id="WP_343926421.1">
    <property type="nucleotide sequence ID" value="NZ_BAAAIR010000097.1"/>
</dbReference>
<name>A0ABW0FHI2_9MICO</name>